<evidence type="ECO:0000256" key="2">
    <source>
        <dbReference type="SAM" id="Phobius"/>
    </source>
</evidence>
<dbReference type="OMA" id="FRCVAIY"/>
<gene>
    <name evidence="6" type="primary">106062903</name>
    <name evidence="9" type="synonym">LOC106062903</name>
</gene>
<reference evidence="6" key="1">
    <citation type="submission" date="2020-05" db="UniProtKB">
        <authorList>
            <consortium name="EnsemblMetazoa"/>
        </authorList>
    </citation>
    <scope>IDENTIFICATION</scope>
    <source>
        <strain evidence="6">BB02</strain>
    </source>
</reference>
<reference evidence="9" key="2">
    <citation type="submission" date="2025-04" db="UniProtKB">
        <authorList>
            <consortium name="RefSeq"/>
        </authorList>
    </citation>
    <scope>IDENTIFICATION</scope>
</reference>
<keyword evidence="2" id="KW-0472">Membrane</keyword>
<proteinExistence type="predicted"/>
<dbReference type="VEuPathDB" id="VectorBase:BGLAX_033328"/>
<dbReference type="Proteomes" id="UP000076420">
    <property type="component" value="Unassembled WGS sequence"/>
</dbReference>
<feature type="region of interest" description="Disordered" evidence="1">
    <location>
        <begin position="540"/>
        <end position="581"/>
    </location>
</feature>
<dbReference type="PANTHER" id="PTHR22255">
    <property type="entry name" value="LP06548P"/>
    <property type="match status" value="1"/>
</dbReference>
<evidence type="ECO:0000313" key="8">
    <source>
        <dbReference type="Proteomes" id="UP001165740"/>
    </source>
</evidence>
<feature type="domain" description="DUF7044" evidence="5">
    <location>
        <begin position="50"/>
        <end position="130"/>
    </location>
</feature>
<dbReference type="RefSeq" id="XP_055886635.1">
    <property type="nucleotide sequence ID" value="XM_056030660.1"/>
</dbReference>
<evidence type="ECO:0000313" key="7">
    <source>
        <dbReference type="Proteomes" id="UP000076420"/>
    </source>
</evidence>
<protein>
    <submittedName>
        <fullName evidence="9">Uncharacterized protein LOC106062903</fullName>
    </submittedName>
</protein>
<name>A0A2C9K830_BIOGL</name>
<feature type="transmembrane region" description="Helical" evidence="2">
    <location>
        <begin position="7"/>
        <end position="28"/>
    </location>
</feature>
<dbReference type="Proteomes" id="UP001165740">
    <property type="component" value="Chromosome 5"/>
</dbReference>
<dbReference type="STRING" id="6526.A0A2C9K830"/>
<dbReference type="KEGG" id="bgt:106062903"/>
<dbReference type="Pfam" id="PF23069">
    <property type="entry name" value="DUF7042"/>
    <property type="match status" value="1"/>
</dbReference>
<sequence length="615" mass="68785">MDSLIRIVLWIYCIAALGSIMAVSSGYVDRWPGTDLLNKEKRNIRGKGPCSFPEHWRGRWFQQGMGEIEVTNINMTEHGHCVSHDGNNKYLLLNRAKMCYVCLVMTSKHHNLIQYKKSYCVASDTIQEVCGMITGDFPLITMIKVNGAPIQCPLHGQYEYSYTNGSELACNHPQSSIHTCADNSKVLFHFQKCPHISNSHEKTVTFQCLATWETGGDNYMYGRFSGPHLTSKESQYRCFMYSIYGSGGSMSMTADSSCQGLQSPSIGMNVFTLAHKIDKVRQTRCNFPNYFSDIYEWRDVNSRHKLVVSKRLELLEIMDILEPSFASRNTQARAEMRLKLVCIGESSTINTGSTKSVQILTYATDDKCESNYRCIRITHRVNKLIELQIGKSYDTPDNACSNVNFDKVKKQILLPFDSPPRPCPVKGIFNYVHKKNSCSGRLEIGCSRDSEIVVDTKCVGSETADILQCYANWTENNNLYMIAGRVDDLRKSADCLVYRSVPNGHELEADPNCASERVIVLGHPIDFNIKSHIKTCSASSTRTAPVSPAQSQESKETGIYDTNAKNSGHPSSELENPSTGIINADSENKSSCMKSISFAILVGLALNHLCSLILR</sequence>
<keyword evidence="2" id="KW-1133">Transmembrane helix</keyword>
<dbReference type="VEuPathDB" id="VectorBase:BGLB016428"/>
<organism evidence="6 7">
    <name type="scientific">Biomphalaria glabrata</name>
    <name type="common">Bloodfluke planorb</name>
    <name type="synonym">Freshwater snail</name>
    <dbReference type="NCBI Taxonomy" id="6526"/>
    <lineage>
        <taxon>Eukaryota</taxon>
        <taxon>Metazoa</taxon>
        <taxon>Spiralia</taxon>
        <taxon>Lophotrochozoa</taxon>
        <taxon>Mollusca</taxon>
        <taxon>Gastropoda</taxon>
        <taxon>Heterobranchia</taxon>
        <taxon>Euthyneura</taxon>
        <taxon>Panpulmonata</taxon>
        <taxon>Hygrophila</taxon>
        <taxon>Lymnaeoidea</taxon>
        <taxon>Planorbidae</taxon>
        <taxon>Biomphalaria</taxon>
    </lineage>
</organism>
<evidence type="ECO:0000256" key="1">
    <source>
        <dbReference type="SAM" id="MobiDB-lite"/>
    </source>
</evidence>
<evidence type="ECO:0000313" key="6">
    <source>
        <dbReference type="EnsemblMetazoa" id="BGLB016428-PA"/>
    </source>
</evidence>
<accession>A0A2C9K830</accession>
<evidence type="ECO:0000259" key="4">
    <source>
        <dbReference type="Pfam" id="PF23070"/>
    </source>
</evidence>
<keyword evidence="8" id="KW-1185">Reference proteome</keyword>
<feature type="domain" description="DUF7043" evidence="4">
    <location>
        <begin position="282"/>
        <end position="407"/>
    </location>
</feature>
<dbReference type="EnsemblMetazoa" id="BGLB016428-RA">
    <property type="protein sequence ID" value="BGLB016428-PA"/>
    <property type="gene ID" value="BGLB016428"/>
</dbReference>
<dbReference type="PANTHER" id="PTHR22255:SF9">
    <property type="entry name" value="LP06548P"/>
    <property type="match status" value="1"/>
</dbReference>
<feature type="domain" description="DUF7042" evidence="3">
    <location>
        <begin position="149"/>
        <end position="273"/>
    </location>
</feature>
<dbReference type="InterPro" id="IPR055472">
    <property type="entry name" value="DUF7044"/>
</dbReference>
<evidence type="ECO:0000259" key="5">
    <source>
        <dbReference type="Pfam" id="PF23071"/>
    </source>
</evidence>
<dbReference type="Pfam" id="PF23071">
    <property type="entry name" value="DUF7044"/>
    <property type="match status" value="1"/>
</dbReference>
<feature type="compositionally biased region" description="Polar residues" evidence="1">
    <location>
        <begin position="540"/>
        <end position="552"/>
    </location>
</feature>
<keyword evidence="2" id="KW-0812">Transmembrane</keyword>
<evidence type="ECO:0000259" key="3">
    <source>
        <dbReference type="Pfam" id="PF23069"/>
    </source>
</evidence>
<dbReference type="InterPro" id="IPR055470">
    <property type="entry name" value="DUF7042"/>
</dbReference>
<evidence type="ECO:0000313" key="9">
    <source>
        <dbReference type="RefSeq" id="XP_055886635.1"/>
    </source>
</evidence>
<feature type="compositionally biased region" description="Polar residues" evidence="1">
    <location>
        <begin position="563"/>
        <end position="581"/>
    </location>
</feature>
<dbReference type="Pfam" id="PF23070">
    <property type="entry name" value="DUF7043"/>
    <property type="match status" value="1"/>
</dbReference>
<dbReference type="OrthoDB" id="9979716at2759"/>
<dbReference type="AlphaFoldDB" id="A0A2C9K830"/>
<dbReference type="InterPro" id="IPR055471">
    <property type="entry name" value="DUF7043"/>
</dbReference>